<reference evidence="1 2" key="1">
    <citation type="journal article" date="2018" name="Sci. Rep.">
        <title>Genomic signatures of local adaptation to the degree of environmental predictability in rotifers.</title>
        <authorList>
            <person name="Franch-Gras L."/>
            <person name="Hahn C."/>
            <person name="Garcia-Roger E.M."/>
            <person name="Carmona M.J."/>
            <person name="Serra M."/>
            <person name="Gomez A."/>
        </authorList>
    </citation>
    <scope>NUCLEOTIDE SEQUENCE [LARGE SCALE GENOMIC DNA]</scope>
    <source>
        <strain evidence="1">HYR1</strain>
    </source>
</reference>
<organism evidence="1 2">
    <name type="scientific">Brachionus plicatilis</name>
    <name type="common">Marine rotifer</name>
    <name type="synonym">Brachionus muelleri</name>
    <dbReference type="NCBI Taxonomy" id="10195"/>
    <lineage>
        <taxon>Eukaryota</taxon>
        <taxon>Metazoa</taxon>
        <taxon>Spiralia</taxon>
        <taxon>Gnathifera</taxon>
        <taxon>Rotifera</taxon>
        <taxon>Eurotatoria</taxon>
        <taxon>Monogononta</taxon>
        <taxon>Pseudotrocha</taxon>
        <taxon>Ploima</taxon>
        <taxon>Brachionidae</taxon>
        <taxon>Brachionus</taxon>
    </lineage>
</organism>
<dbReference type="EMBL" id="REGN01004031">
    <property type="protein sequence ID" value="RNA19511.1"/>
    <property type="molecule type" value="Genomic_DNA"/>
</dbReference>
<evidence type="ECO:0000313" key="2">
    <source>
        <dbReference type="Proteomes" id="UP000276133"/>
    </source>
</evidence>
<dbReference type="Proteomes" id="UP000276133">
    <property type="component" value="Unassembled WGS sequence"/>
</dbReference>
<evidence type="ECO:0000313" key="1">
    <source>
        <dbReference type="EMBL" id="RNA19511.1"/>
    </source>
</evidence>
<sequence>MKKRRIIIYVCTVFKVKQYNGLRSLVENAYAQKKLDFVGKILTTKSFSEEQRKTLGFYTINYPGTKNKIKKIASLQLACLRDNI</sequence>
<dbReference type="AlphaFoldDB" id="A0A3M7R7Y3"/>
<protein>
    <submittedName>
        <fullName evidence="1">Uncharacterized protein</fullName>
    </submittedName>
</protein>
<gene>
    <name evidence="1" type="ORF">BpHYR1_017206</name>
</gene>
<proteinExistence type="predicted"/>
<comment type="caution">
    <text evidence="1">The sequence shown here is derived from an EMBL/GenBank/DDBJ whole genome shotgun (WGS) entry which is preliminary data.</text>
</comment>
<keyword evidence="2" id="KW-1185">Reference proteome</keyword>
<name>A0A3M7R7Y3_BRAPC</name>
<accession>A0A3M7R7Y3</accession>